<dbReference type="GO" id="GO:0047756">
    <property type="term" value="F:chondroitin 4-sulfotransferase activity"/>
    <property type="evidence" value="ECO:0007669"/>
    <property type="project" value="InterPro"/>
</dbReference>
<keyword evidence="1" id="KW-0472">Membrane</keyword>
<evidence type="ECO:0000313" key="3">
    <source>
        <dbReference type="Proteomes" id="UP000494206"/>
    </source>
</evidence>
<name>A0A8S1ES90_9PELO</name>
<dbReference type="AlphaFoldDB" id="A0A8S1ES90"/>
<proteinExistence type="predicted"/>
<evidence type="ECO:0000256" key="1">
    <source>
        <dbReference type="SAM" id="Phobius"/>
    </source>
</evidence>
<gene>
    <name evidence="2" type="ORF">CBOVIS_LOCUS8580</name>
</gene>
<accession>A0A8S1ES90</accession>
<dbReference type="InterPro" id="IPR007669">
    <property type="entry name" value="Chst-1-like"/>
</dbReference>
<dbReference type="Proteomes" id="UP000494206">
    <property type="component" value="Unassembled WGS sequence"/>
</dbReference>
<evidence type="ECO:0000313" key="2">
    <source>
        <dbReference type="EMBL" id="CAB3406517.1"/>
    </source>
</evidence>
<protein>
    <recommendedName>
        <fullName evidence="4">Sulfotransferase domain-containing protein</fullName>
    </recommendedName>
</protein>
<reference evidence="2 3" key="1">
    <citation type="submission" date="2020-04" db="EMBL/GenBank/DDBJ databases">
        <authorList>
            <person name="Laetsch R D."/>
            <person name="Stevens L."/>
            <person name="Kumar S."/>
            <person name="Blaxter L. M."/>
        </authorList>
    </citation>
    <scope>NUCLEOTIDE SEQUENCE [LARGE SCALE GENOMIC DNA]</scope>
</reference>
<evidence type="ECO:0008006" key="4">
    <source>
        <dbReference type="Google" id="ProtNLM"/>
    </source>
</evidence>
<dbReference type="PANTHER" id="PTHR22900:SF9">
    <property type="entry name" value="CARBOHYDRATE SULFOTRANSFERASE-RELATED"/>
    <property type="match status" value="1"/>
</dbReference>
<keyword evidence="1" id="KW-0812">Transmembrane</keyword>
<dbReference type="GO" id="GO:1902884">
    <property type="term" value="P:positive regulation of response to oxidative stress"/>
    <property type="evidence" value="ECO:0007669"/>
    <property type="project" value="InterPro"/>
</dbReference>
<dbReference type="GO" id="GO:0050650">
    <property type="term" value="P:chondroitin sulfate proteoglycan biosynthetic process"/>
    <property type="evidence" value="ECO:0007669"/>
    <property type="project" value="InterPro"/>
</dbReference>
<dbReference type="InterPro" id="IPR005331">
    <property type="entry name" value="Sulfotransferase"/>
</dbReference>
<sequence length="314" mass="36435">MPTTLLRYILICCCAAFLIYHLLISTTVFGKFQVLHSTNETNATIADGNATSEELPLLPSFINYWANYFVLPNQNLTACIIAKSMSQLTTNVMCYLYDSEAFLKNNQSFADVPQLVSTSCGRDYIFRTFEADQKLDAFMRRIVFIRDPFDRFISFYLNKCEHEKHCWNCNADMRCVARTAYEKLSAIANSDVLPVPTYEEFHAAPMSWNCEFHRDLDKFEKVLIGPTIEERAPAIAKFVDVLKQQNVSDDKIEFIKKNALASETIHGTYKSPVRRQAEEQVKNDPIVRKYLHLMYLKDYEIFKLDRTPLDLKYR</sequence>
<feature type="transmembrane region" description="Helical" evidence="1">
    <location>
        <begin position="6"/>
        <end position="23"/>
    </location>
</feature>
<dbReference type="GO" id="GO:0016020">
    <property type="term" value="C:membrane"/>
    <property type="evidence" value="ECO:0007669"/>
    <property type="project" value="InterPro"/>
</dbReference>
<organism evidence="2 3">
    <name type="scientific">Caenorhabditis bovis</name>
    <dbReference type="NCBI Taxonomy" id="2654633"/>
    <lineage>
        <taxon>Eukaryota</taxon>
        <taxon>Metazoa</taxon>
        <taxon>Ecdysozoa</taxon>
        <taxon>Nematoda</taxon>
        <taxon>Chromadorea</taxon>
        <taxon>Rhabditida</taxon>
        <taxon>Rhabditina</taxon>
        <taxon>Rhabditomorpha</taxon>
        <taxon>Rhabditoidea</taxon>
        <taxon>Rhabditidae</taxon>
        <taxon>Peloderinae</taxon>
        <taxon>Caenorhabditis</taxon>
    </lineage>
</organism>
<dbReference type="EMBL" id="CADEPM010000005">
    <property type="protein sequence ID" value="CAB3406517.1"/>
    <property type="molecule type" value="Genomic_DNA"/>
</dbReference>
<keyword evidence="1" id="KW-1133">Transmembrane helix</keyword>
<dbReference type="OrthoDB" id="408912at2759"/>
<dbReference type="PANTHER" id="PTHR22900">
    <property type="entry name" value="PROTEIN CBG14245-RELATED"/>
    <property type="match status" value="1"/>
</dbReference>
<comment type="caution">
    <text evidence="2">The sequence shown here is derived from an EMBL/GenBank/DDBJ whole genome shotgun (WGS) entry which is preliminary data.</text>
</comment>
<dbReference type="Pfam" id="PF03567">
    <property type="entry name" value="Sulfotransfer_2"/>
    <property type="match status" value="1"/>
</dbReference>
<keyword evidence="3" id="KW-1185">Reference proteome</keyword>